<evidence type="ECO:0000313" key="2">
    <source>
        <dbReference type="Proteomes" id="UP001529369"/>
    </source>
</evidence>
<evidence type="ECO:0000313" key="1">
    <source>
        <dbReference type="EMBL" id="MDN3567252.1"/>
    </source>
</evidence>
<proteinExistence type="predicted"/>
<dbReference type="Proteomes" id="UP001529369">
    <property type="component" value="Unassembled WGS sequence"/>
</dbReference>
<dbReference type="EMBL" id="JAUFPN010000190">
    <property type="protein sequence ID" value="MDN3567252.1"/>
    <property type="molecule type" value="Genomic_DNA"/>
</dbReference>
<accession>A0ABT8ABU3</accession>
<gene>
    <name evidence="1" type="ORF">QWZ14_22970</name>
</gene>
<reference evidence="2" key="1">
    <citation type="journal article" date="2019" name="Int. J. Syst. Evol. Microbiol.">
        <title>The Global Catalogue of Microorganisms (GCM) 10K type strain sequencing project: providing services to taxonomists for standard genome sequencing and annotation.</title>
        <authorList>
            <consortium name="The Broad Institute Genomics Platform"/>
            <consortium name="The Broad Institute Genome Sequencing Center for Infectious Disease"/>
            <person name="Wu L."/>
            <person name="Ma J."/>
        </authorList>
    </citation>
    <scope>NUCLEOTIDE SEQUENCE [LARGE SCALE GENOMIC DNA]</scope>
    <source>
        <strain evidence="2">CECT 7131</strain>
    </source>
</reference>
<dbReference type="RefSeq" id="WP_290319273.1">
    <property type="nucleotide sequence ID" value="NZ_JAUFPN010000190.1"/>
</dbReference>
<name>A0ABT8ABU3_9PROT</name>
<comment type="caution">
    <text evidence="1">The sequence shown here is derived from an EMBL/GenBank/DDBJ whole genome shotgun (WGS) entry which is preliminary data.</text>
</comment>
<keyword evidence="2" id="KW-1185">Reference proteome</keyword>
<sequence length="170" mass="18699">MLGRRPLLAGLLLPVAERDPACGPVERAHPMAWRNPRFGLGMTYPSSFRLDPDSIPASGDTTRFATADGQATAVVTAFRNGLRQSLPDLFAEARRDVTENSGGVITYQQSRENWFVLSGYMAGRIFYRRSLLTAGAAVIGTLWIEFPRGMRPCFEPAVAMMSLSFRETGP</sequence>
<organism evidence="1 2">
    <name type="scientific">Paeniroseomonas aquatica</name>
    <dbReference type="NCBI Taxonomy" id="373043"/>
    <lineage>
        <taxon>Bacteria</taxon>
        <taxon>Pseudomonadati</taxon>
        <taxon>Pseudomonadota</taxon>
        <taxon>Alphaproteobacteria</taxon>
        <taxon>Acetobacterales</taxon>
        <taxon>Acetobacteraceae</taxon>
        <taxon>Paeniroseomonas</taxon>
    </lineage>
</organism>
<protein>
    <submittedName>
        <fullName evidence="1">Uncharacterized protein</fullName>
    </submittedName>
</protein>